<dbReference type="Proteomes" id="UP001623348">
    <property type="component" value="Unassembled WGS sequence"/>
</dbReference>
<accession>A0ABC9VZJ1</accession>
<sequence length="79" mass="9107">MEQILLEDMLKHIEDKEVIRDSQRGFTKGKSFLSNLVALFDGVTASVDKRRATDVIYLDILAAKLVRERFDGWTGWMDC</sequence>
<evidence type="ECO:0000313" key="2">
    <source>
        <dbReference type="Proteomes" id="UP001623348"/>
    </source>
</evidence>
<protein>
    <recommendedName>
        <fullName evidence="3">Reverse transcriptase</fullName>
    </recommendedName>
</protein>
<organism evidence="1 2">
    <name type="scientific">Grus japonensis</name>
    <name type="common">Japanese crane</name>
    <name type="synonym">Red-crowned crane</name>
    <dbReference type="NCBI Taxonomy" id="30415"/>
    <lineage>
        <taxon>Eukaryota</taxon>
        <taxon>Metazoa</taxon>
        <taxon>Chordata</taxon>
        <taxon>Craniata</taxon>
        <taxon>Vertebrata</taxon>
        <taxon>Euteleostomi</taxon>
        <taxon>Archelosauria</taxon>
        <taxon>Archosauria</taxon>
        <taxon>Dinosauria</taxon>
        <taxon>Saurischia</taxon>
        <taxon>Theropoda</taxon>
        <taxon>Coelurosauria</taxon>
        <taxon>Aves</taxon>
        <taxon>Neognathae</taxon>
        <taxon>Neoaves</taxon>
        <taxon>Gruiformes</taxon>
        <taxon>Gruidae</taxon>
        <taxon>Grus</taxon>
    </lineage>
</organism>
<comment type="caution">
    <text evidence="1">The sequence shown here is derived from an EMBL/GenBank/DDBJ whole genome shotgun (WGS) entry which is preliminary data.</text>
</comment>
<dbReference type="EMBL" id="BAAFJT010000001">
    <property type="protein sequence ID" value="GAB0178638.1"/>
    <property type="molecule type" value="Genomic_DNA"/>
</dbReference>
<gene>
    <name evidence="1" type="ORF">GRJ2_000329100</name>
</gene>
<keyword evidence="2" id="KW-1185">Reference proteome</keyword>
<proteinExistence type="predicted"/>
<name>A0ABC9VZJ1_GRUJA</name>
<dbReference type="AlphaFoldDB" id="A0ABC9VZJ1"/>
<reference evidence="1 2" key="1">
    <citation type="submission" date="2024-06" db="EMBL/GenBank/DDBJ databases">
        <title>The draft genome of Grus japonensis, version 3.</title>
        <authorList>
            <person name="Nabeshima K."/>
            <person name="Suzuki S."/>
            <person name="Onuma M."/>
        </authorList>
    </citation>
    <scope>NUCLEOTIDE SEQUENCE [LARGE SCALE GENOMIC DNA]</scope>
    <source>
        <strain evidence="1 2">451A</strain>
    </source>
</reference>
<evidence type="ECO:0000313" key="1">
    <source>
        <dbReference type="EMBL" id="GAB0178638.1"/>
    </source>
</evidence>
<evidence type="ECO:0008006" key="3">
    <source>
        <dbReference type="Google" id="ProtNLM"/>
    </source>
</evidence>